<accession>A0A317SXD8</accession>
<reference evidence="1 2" key="1">
    <citation type="submission" date="2018-03" db="EMBL/GenBank/DDBJ databases">
        <title>Genomes of Pezizomycetes fungi and the evolution of truffles.</title>
        <authorList>
            <person name="Murat C."/>
            <person name="Payen T."/>
            <person name="Noel B."/>
            <person name="Kuo A."/>
            <person name="Martin F.M."/>
        </authorList>
    </citation>
    <scope>NUCLEOTIDE SEQUENCE [LARGE SCALE GENOMIC DNA]</scope>
    <source>
        <strain evidence="1">091103-1</strain>
    </source>
</reference>
<gene>
    <name evidence="1" type="ORF">C7212DRAFT_342488</name>
</gene>
<dbReference type="PANTHER" id="PTHR38846">
    <property type="entry name" value="C3H1-TYPE DOMAIN-CONTAINING PROTEIN"/>
    <property type="match status" value="1"/>
</dbReference>
<name>A0A317SXD8_9PEZI</name>
<comment type="caution">
    <text evidence="1">The sequence shown here is derived from an EMBL/GenBank/DDBJ whole genome shotgun (WGS) entry which is preliminary data.</text>
</comment>
<keyword evidence="2" id="KW-1185">Reference proteome</keyword>
<protein>
    <submittedName>
        <fullName evidence="1">Uncharacterized protein</fullName>
    </submittedName>
</protein>
<evidence type="ECO:0000313" key="1">
    <source>
        <dbReference type="EMBL" id="PWW77851.1"/>
    </source>
</evidence>
<evidence type="ECO:0000313" key="2">
    <source>
        <dbReference type="Proteomes" id="UP000246991"/>
    </source>
</evidence>
<dbReference type="Proteomes" id="UP000246991">
    <property type="component" value="Unassembled WGS sequence"/>
</dbReference>
<dbReference type="EMBL" id="PYWC01000019">
    <property type="protein sequence ID" value="PWW77851.1"/>
    <property type="molecule type" value="Genomic_DNA"/>
</dbReference>
<dbReference type="AlphaFoldDB" id="A0A317SXD8"/>
<dbReference type="OrthoDB" id="6105938at2759"/>
<organism evidence="1 2">
    <name type="scientific">Tuber magnatum</name>
    <name type="common">white Piedmont truffle</name>
    <dbReference type="NCBI Taxonomy" id="42249"/>
    <lineage>
        <taxon>Eukaryota</taxon>
        <taxon>Fungi</taxon>
        <taxon>Dikarya</taxon>
        <taxon>Ascomycota</taxon>
        <taxon>Pezizomycotina</taxon>
        <taxon>Pezizomycetes</taxon>
        <taxon>Pezizales</taxon>
        <taxon>Tuberaceae</taxon>
        <taxon>Tuber</taxon>
    </lineage>
</organism>
<proteinExistence type="predicted"/>
<sequence>MLASRLLPFHIISPRTPTLHFLQRALLSKCNSPTVYSNFFKKYNFERYTFEPGNPPEEEFQRLAKARQWGAKSTDKHHKLLHRALRLAEFFERFQGGEGKVGEYRYSPDAESSVEFRRLCTVKGWGEGRIAVVRKEYDELTGVASQSEEGGASDSEGNQEKERVLEGHTAIARFFVKNQCPGYSYGYRSSEVEFRELSKVRKVMWKERTGDRKRRGTYEKTEEYESLHREFEVAIEECFDAFLGVERHSVEEREIRPWETLAELLKVGKPPMERPQAVEVIKKIHVNIYDLIGLFEIQRSPSSNTLQRLLTTESHRVQKLRFPNPVILAAYSALTRQVYNLDHAKESGTLVLLLQRLRSHFREFNSFVKNTMRGSLGGDIFMELSPKRARKILREEFPREWEMLDKEISKKK</sequence>
<dbReference type="PANTHER" id="PTHR38846:SF1">
    <property type="entry name" value="C3H1-TYPE DOMAIN-CONTAINING PROTEIN"/>
    <property type="match status" value="1"/>
</dbReference>